<name>A0A2P4YM14_9STRA</name>
<organism evidence="2 3">
    <name type="scientific">Phytophthora palmivora</name>
    <dbReference type="NCBI Taxonomy" id="4796"/>
    <lineage>
        <taxon>Eukaryota</taxon>
        <taxon>Sar</taxon>
        <taxon>Stramenopiles</taxon>
        <taxon>Oomycota</taxon>
        <taxon>Peronosporomycetes</taxon>
        <taxon>Peronosporales</taxon>
        <taxon>Peronosporaceae</taxon>
        <taxon>Phytophthora</taxon>
    </lineage>
</organism>
<evidence type="ECO:0000256" key="1">
    <source>
        <dbReference type="SAM" id="MobiDB-lite"/>
    </source>
</evidence>
<keyword evidence="2" id="KW-0547">Nucleotide-binding</keyword>
<evidence type="ECO:0000313" key="2">
    <source>
        <dbReference type="EMBL" id="POM78843.1"/>
    </source>
</evidence>
<feature type="region of interest" description="Disordered" evidence="1">
    <location>
        <begin position="121"/>
        <end position="276"/>
    </location>
</feature>
<comment type="caution">
    <text evidence="2">The sequence shown here is derived from an EMBL/GenBank/DDBJ whole genome shotgun (WGS) entry which is preliminary data.</text>
</comment>
<feature type="compositionally biased region" description="Polar residues" evidence="1">
    <location>
        <begin position="143"/>
        <end position="153"/>
    </location>
</feature>
<reference evidence="2 3" key="1">
    <citation type="journal article" date="2017" name="Genome Biol. Evol.">
        <title>Phytophthora megakarya and P. palmivora, closely related causal agents of cacao black pod rot, underwent increases in genome sizes and gene numbers by different mechanisms.</title>
        <authorList>
            <person name="Ali S.S."/>
            <person name="Shao J."/>
            <person name="Lary D.J."/>
            <person name="Kronmiller B."/>
            <person name="Shen D."/>
            <person name="Strem M.D."/>
            <person name="Amoako-Attah I."/>
            <person name="Akrofi A.Y."/>
            <person name="Begoude B.A."/>
            <person name="Ten Hoopen G.M."/>
            <person name="Coulibaly K."/>
            <person name="Kebe B.I."/>
            <person name="Melnick R.L."/>
            <person name="Guiltinan M.J."/>
            <person name="Tyler B.M."/>
            <person name="Meinhardt L.W."/>
            <person name="Bailey B.A."/>
        </authorList>
    </citation>
    <scope>NUCLEOTIDE SEQUENCE [LARGE SCALE GENOMIC DNA]</scope>
    <source>
        <strain evidence="3">sbr112.9</strain>
    </source>
</reference>
<protein>
    <submittedName>
        <fullName evidence="2">ATP-binding cassette (ABC) Superfamily</fullName>
    </submittedName>
</protein>
<gene>
    <name evidence="2" type="ORF">PHPALM_3582</name>
</gene>
<evidence type="ECO:0000313" key="3">
    <source>
        <dbReference type="Proteomes" id="UP000237271"/>
    </source>
</evidence>
<feature type="compositionally biased region" description="Low complexity" evidence="1">
    <location>
        <begin position="227"/>
        <end position="237"/>
    </location>
</feature>
<dbReference type="EMBL" id="NCKW01001893">
    <property type="protein sequence ID" value="POM78843.1"/>
    <property type="molecule type" value="Genomic_DNA"/>
</dbReference>
<proteinExistence type="predicted"/>
<dbReference type="GO" id="GO:0005524">
    <property type="term" value="F:ATP binding"/>
    <property type="evidence" value="ECO:0007669"/>
    <property type="project" value="UniProtKB-KW"/>
</dbReference>
<keyword evidence="3" id="KW-1185">Reference proteome</keyword>
<feature type="compositionally biased region" description="Basic and acidic residues" evidence="1">
    <location>
        <begin position="122"/>
        <end position="135"/>
    </location>
</feature>
<dbReference type="AlphaFoldDB" id="A0A2P4YM14"/>
<keyword evidence="2" id="KW-0067">ATP-binding</keyword>
<sequence length="385" mass="42910">MAIDEFVCNPAEVNTEMETLTIEEILNETTDSTFLDTTEGDSLEDDDDNVEDKDFMQISTEDKVITVRNIIALLVDHPDVEERLLKDLRKVQTRVRDEMRVEKANRTKQTSIDGFFQSAYAKSKDKATPRKEARKTASKAASKLTNAAATQGGSPRHSRSRSLSPDDRPNPRFAYRDHSAESPDFDIPMITGSESDEDTIGSTKDPTPAQDAPSQDAPVGDSESSEAKAASTSSPTKNLTLDEARSPDSPSRESGPSKGYQSLFDPSSDEVKKRGPLVSLKRSPMISMSSRSAIKLFNCKALLRLPRRRTSRGAYERTLVQDEPLFINDIEAARCVLLAPHRIPLKEFTSLRKKPEDRGGLFHVWGYPWVQPENTTIQTQAEDLF</sequence>
<accession>A0A2P4YM14</accession>
<dbReference type="Proteomes" id="UP000237271">
    <property type="component" value="Unassembled WGS sequence"/>
</dbReference>
<feature type="compositionally biased region" description="Basic and acidic residues" evidence="1">
    <location>
        <begin position="164"/>
        <end position="181"/>
    </location>
</feature>
<dbReference type="OrthoDB" id="146150at2759"/>